<evidence type="ECO:0000256" key="4">
    <source>
        <dbReference type="ARBA" id="ARBA00022989"/>
    </source>
</evidence>
<evidence type="ECO:0000256" key="5">
    <source>
        <dbReference type="ARBA" id="ARBA00023136"/>
    </source>
</evidence>
<evidence type="ECO:0000313" key="8">
    <source>
        <dbReference type="EMBL" id="SKA26024.1"/>
    </source>
</evidence>
<evidence type="ECO:0000256" key="2">
    <source>
        <dbReference type="ARBA" id="ARBA00022692"/>
    </source>
</evidence>
<dbReference type="GO" id="GO:0017004">
    <property type="term" value="P:cytochrome complex assembly"/>
    <property type="evidence" value="ECO:0007669"/>
    <property type="project" value="UniProtKB-KW"/>
</dbReference>
<proteinExistence type="predicted"/>
<keyword evidence="9" id="KW-1185">Reference proteome</keyword>
<keyword evidence="4 6" id="KW-1133">Transmembrane helix</keyword>
<reference evidence="9" key="1">
    <citation type="submission" date="2017-02" db="EMBL/GenBank/DDBJ databases">
        <authorList>
            <person name="Varghese N."/>
            <person name="Submissions S."/>
        </authorList>
    </citation>
    <scope>NUCLEOTIDE SEQUENCE [LARGE SCALE GENOMIC DNA]</scope>
    <source>
        <strain evidence="9">DSM 16521</strain>
    </source>
</reference>
<evidence type="ECO:0000256" key="1">
    <source>
        <dbReference type="ARBA" id="ARBA00004141"/>
    </source>
</evidence>
<evidence type="ECO:0000256" key="3">
    <source>
        <dbReference type="ARBA" id="ARBA00022748"/>
    </source>
</evidence>
<dbReference type="InterPro" id="IPR023494">
    <property type="entry name" value="Cyt_c_bgen_Ccs1/CcsB/ResB"/>
</dbReference>
<feature type="transmembrane region" description="Helical" evidence="6">
    <location>
        <begin position="15"/>
        <end position="33"/>
    </location>
</feature>
<keyword evidence="3" id="KW-0201">Cytochrome c-type biogenesis</keyword>
<protein>
    <submittedName>
        <fullName evidence="8">ResB-like family protein</fullName>
    </submittedName>
</protein>
<dbReference type="AlphaFoldDB" id="A0A1T4SCN5"/>
<name>A0A1T4SCN5_9FIRM</name>
<evidence type="ECO:0000256" key="6">
    <source>
        <dbReference type="SAM" id="Phobius"/>
    </source>
</evidence>
<accession>A0A1T4SCN5</accession>
<evidence type="ECO:0000313" key="9">
    <source>
        <dbReference type="Proteomes" id="UP000189933"/>
    </source>
</evidence>
<dbReference type="InterPro" id="IPR007816">
    <property type="entry name" value="ResB-like_domain"/>
</dbReference>
<sequence>MAMVLNQSQLFRHPVFLFLGLVFLINLLACTLFQSRKLRWSAPLAIWGSVIFHWGLIFVTCGALLSFAYKVEGYLVLGEGQEKALTPTAFSVLETGRWQRQWPGWNLQLLEQKRHWRADGTLAYTSSLVMVKTERGEEAVWIEKGQPLIIGDWRFFHYATGYAPGLVVKKDGELVGAFLLPAEKTDENEQGYRIKLLEILPDLKLSGIFYPDEKNKNSEKLINPMLIVKAGEEVELRPGQVRNLGPYQLELGEIRAWVGLETVYDPGAKIVFAGSWLATAGLGLWFTGKNRRR</sequence>
<feature type="domain" description="ResB-like" evidence="7">
    <location>
        <begin position="47"/>
        <end position="292"/>
    </location>
</feature>
<feature type="transmembrane region" description="Helical" evidence="6">
    <location>
        <begin position="45"/>
        <end position="69"/>
    </location>
</feature>
<comment type="subcellular location">
    <subcellularLocation>
        <location evidence="1">Membrane</location>
        <topology evidence="1">Multi-pass membrane protein</topology>
    </subcellularLocation>
</comment>
<dbReference type="Pfam" id="PF05140">
    <property type="entry name" value="ResB"/>
    <property type="match status" value="1"/>
</dbReference>
<evidence type="ECO:0000259" key="7">
    <source>
        <dbReference type="Pfam" id="PF05140"/>
    </source>
</evidence>
<gene>
    <name evidence="8" type="ORF">SAMN02745885_02600</name>
</gene>
<organism evidence="8 9">
    <name type="scientific">Carboxydocella sporoproducens DSM 16521</name>
    <dbReference type="NCBI Taxonomy" id="1121270"/>
    <lineage>
        <taxon>Bacteria</taxon>
        <taxon>Bacillati</taxon>
        <taxon>Bacillota</taxon>
        <taxon>Clostridia</taxon>
        <taxon>Eubacteriales</taxon>
        <taxon>Clostridiales Family XVI. Incertae Sedis</taxon>
        <taxon>Carboxydocella</taxon>
    </lineage>
</organism>
<dbReference type="GO" id="GO:0016020">
    <property type="term" value="C:membrane"/>
    <property type="evidence" value="ECO:0007669"/>
    <property type="project" value="UniProtKB-SubCell"/>
</dbReference>
<dbReference type="EMBL" id="FUXM01000051">
    <property type="protein sequence ID" value="SKA26024.1"/>
    <property type="molecule type" value="Genomic_DNA"/>
</dbReference>
<keyword evidence="5 6" id="KW-0472">Membrane</keyword>
<dbReference type="Proteomes" id="UP000189933">
    <property type="component" value="Unassembled WGS sequence"/>
</dbReference>
<dbReference type="PANTHER" id="PTHR31566">
    <property type="entry name" value="CYTOCHROME C BIOGENESIS PROTEIN CCS1, CHLOROPLASTIC"/>
    <property type="match status" value="1"/>
</dbReference>
<keyword evidence="2 6" id="KW-0812">Transmembrane</keyword>